<keyword evidence="1" id="KW-0812">Transmembrane</keyword>
<feature type="transmembrane region" description="Helical" evidence="1">
    <location>
        <begin position="143"/>
        <end position="161"/>
    </location>
</feature>
<keyword evidence="1" id="KW-1133">Transmembrane helix</keyword>
<evidence type="ECO:0000256" key="1">
    <source>
        <dbReference type="SAM" id="Phobius"/>
    </source>
</evidence>
<dbReference type="GO" id="GO:0034228">
    <property type="term" value="F:ethanolamine transmembrane transporter activity"/>
    <property type="evidence" value="ECO:0007669"/>
    <property type="project" value="InterPro"/>
</dbReference>
<dbReference type="NCBIfam" id="NF011666">
    <property type="entry name" value="PRK15086.1-2"/>
    <property type="match status" value="1"/>
</dbReference>
<reference evidence="2 3" key="1">
    <citation type="submission" date="2019-11" db="EMBL/GenBank/DDBJ databases">
        <authorList>
            <person name="Li X."/>
        </authorList>
    </citation>
    <scope>NUCLEOTIDE SEQUENCE [LARGE SCALE GENOMIC DNA]</scope>
    <source>
        <strain evidence="2 3">L9</strain>
    </source>
</reference>
<gene>
    <name evidence="2" type="primary">eutH</name>
    <name evidence="2" type="ORF">GMD78_09845</name>
</gene>
<dbReference type="AlphaFoldDB" id="A0A6N8FGV3"/>
<feature type="transmembrane region" description="Helical" evidence="1">
    <location>
        <begin position="199"/>
        <end position="224"/>
    </location>
</feature>
<protein>
    <submittedName>
        <fullName evidence="2">Ethanolamine utilization protein EutH</fullName>
    </submittedName>
</protein>
<dbReference type="InterPro" id="IPR007441">
    <property type="entry name" value="EutH"/>
</dbReference>
<dbReference type="PIRSF" id="PIRSF019466">
    <property type="entry name" value="EutH"/>
    <property type="match status" value="1"/>
</dbReference>
<proteinExistence type="predicted"/>
<comment type="caution">
    <text evidence="2">The sequence shown here is derived from an EMBL/GenBank/DDBJ whole genome shotgun (WGS) entry which is preliminary data.</text>
</comment>
<feature type="transmembrane region" description="Helical" evidence="1">
    <location>
        <begin position="236"/>
        <end position="256"/>
    </location>
</feature>
<dbReference type="Proteomes" id="UP000469125">
    <property type="component" value="Unassembled WGS sequence"/>
</dbReference>
<feature type="transmembrane region" description="Helical" evidence="1">
    <location>
        <begin position="107"/>
        <end position="131"/>
    </location>
</feature>
<dbReference type="Pfam" id="PF04346">
    <property type="entry name" value="EutH"/>
    <property type="match status" value="1"/>
</dbReference>
<dbReference type="GO" id="GO:0005886">
    <property type="term" value="C:plasma membrane"/>
    <property type="evidence" value="ECO:0007669"/>
    <property type="project" value="TreeGrafter"/>
</dbReference>
<dbReference type="PANTHER" id="PTHR40089:SF1">
    <property type="entry name" value="ETHANOLAMINE PERMEASE EUTH-RELATED"/>
    <property type="match status" value="1"/>
</dbReference>
<dbReference type="PANTHER" id="PTHR40089">
    <property type="entry name" value="ETHANOLAMINE UTILIZATION PROTEIN EUTH"/>
    <property type="match status" value="1"/>
</dbReference>
<organism evidence="2 3">
    <name type="scientific">Ornithinibacillus caprae</name>
    <dbReference type="NCBI Taxonomy" id="2678566"/>
    <lineage>
        <taxon>Bacteria</taxon>
        <taxon>Bacillati</taxon>
        <taxon>Bacillota</taxon>
        <taxon>Bacilli</taxon>
        <taxon>Bacillales</taxon>
        <taxon>Bacillaceae</taxon>
        <taxon>Ornithinibacillus</taxon>
    </lineage>
</organism>
<keyword evidence="3" id="KW-1185">Reference proteome</keyword>
<feature type="transmembrane region" description="Helical" evidence="1">
    <location>
        <begin position="78"/>
        <end position="95"/>
    </location>
</feature>
<keyword evidence="1" id="KW-0472">Membrane</keyword>
<dbReference type="RefSeq" id="WP_155668667.1">
    <property type="nucleotide sequence ID" value="NZ_WOCA01000006.1"/>
</dbReference>
<accession>A0A6N8FGV3</accession>
<feature type="transmembrane region" description="Helical" evidence="1">
    <location>
        <begin position="45"/>
        <end position="66"/>
    </location>
</feature>
<evidence type="ECO:0000313" key="3">
    <source>
        <dbReference type="Proteomes" id="UP000469125"/>
    </source>
</evidence>
<evidence type="ECO:0000313" key="2">
    <source>
        <dbReference type="EMBL" id="MUK88693.1"/>
    </source>
</evidence>
<sequence>MWMNDVIVLIVVFFLCLGAFDKLIGNKLGLGERFAEGFMAMGPLTIAMVGIISMAPVIADLIAPVVTPVYRLIGADPAAFANTILAIDMGGYALAQQMSLSEEAEIFSWVFLGTMMGPTIVFTIPVALGIIKKEDHPYLAKGIMLGLITVPIGCLVGGAVANLHMIMILKNLAPTILFSIFIAIGLWKKPEKMIKGFTIFAKLIEIIAIIGLVAIIIETITGYVVIPNMTPINEGIVIVGTIAVFLAGAFPMVTFIQQVFQKPLKKIGSWLGIGNSSTTGLLASLAHVIPMLSLLKEMDPKGKVINIAFAVSAGFVLGSHLGFVAGIEKEMTFALIVGKLVGGVSAVGLALLTTKSNSMEMNTPDHETNSYIIRNTK</sequence>
<feature type="transmembrane region" description="Helical" evidence="1">
    <location>
        <begin position="167"/>
        <end position="187"/>
    </location>
</feature>
<feature type="transmembrane region" description="Helical" evidence="1">
    <location>
        <begin position="304"/>
        <end position="327"/>
    </location>
</feature>
<dbReference type="EMBL" id="WOCA01000006">
    <property type="protein sequence ID" value="MUK88693.1"/>
    <property type="molecule type" value="Genomic_DNA"/>
</dbReference>
<dbReference type="NCBIfam" id="NF011667">
    <property type="entry name" value="PRK15086.1-3"/>
    <property type="match status" value="1"/>
</dbReference>
<feature type="transmembrane region" description="Helical" evidence="1">
    <location>
        <begin position="333"/>
        <end position="352"/>
    </location>
</feature>
<name>A0A6N8FGV3_9BACI</name>